<name>A0A8H6HVN9_9AGAR</name>
<comment type="caution">
    <text evidence="1">The sequence shown here is derived from an EMBL/GenBank/DDBJ whole genome shotgun (WGS) entry which is preliminary data.</text>
</comment>
<gene>
    <name evidence="1" type="ORF">DFP72DRAFT_848991</name>
</gene>
<dbReference type="EMBL" id="JACGCI010000038">
    <property type="protein sequence ID" value="KAF6753730.1"/>
    <property type="molecule type" value="Genomic_DNA"/>
</dbReference>
<sequence>MAFPLPTHKFRYYSIEPQDLSRVTQPASNSQYTHLSLSAVPHDVDANGQFPGPPNIDFSISPNRHEAYPPPDLQNRFFNILDHPIPQPRFPDLQKSYFQFHRHAGGSTPVPGVSKNTIYSHAVSVFRSVAGNCACRLVLTARHAIAHSERFPEVQKSHFRFHHRAEDSTPVPGVSKIQFSCTRSQYANVVTRVTSLSRRWGGREIGGIESVVGGLGNIEYSVRFQFSLIGFFWIYDLFDIGIDYVARSPTRSLSRKSDNQDFDAWPSRVPDGTCPKAKILMLNPLECGNRFIPGLPLPGPQNIGILALGSVRAQKPHVQ</sequence>
<reference evidence="1 2" key="1">
    <citation type="submission" date="2020-07" db="EMBL/GenBank/DDBJ databases">
        <title>Comparative genomics of pyrophilous fungi reveals a link between fire events and developmental genes.</title>
        <authorList>
            <consortium name="DOE Joint Genome Institute"/>
            <person name="Steindorff A.S."/>
            <person name="Carver A."/>
            <person name="Calhoun S."/>
            <person name="Stillman K."/>
            <person name="Liu H."/>
            <person name="Lipzen A."/>
            <person name="Pangilinan J."/>
            <person name="Labutti K."/>
            <person name="Bruns T.D."/>
            <person name="Grigoriev I.V."/>
        </authorList>
    </citation>
    <scope>NUCLEOTIDE SEQUENCE [LARGE SCALE GENOMIC DNA]</scope>
    <source>
        <strain evidence="1 2">CBS 144469</strain>
    </source>
</reference>
<dbReference type="AlphaFoldDB" id="A0A8H6HVN9"/>
<keyword evidence="2" id="KW-1185">Reference proteome</keyword>
<evidence type="ECO:0000313" key="2">
    <source>
        <dbReference type="Proteomes" id="UP000521943"/>
    </source>
</evidence>
<dbReference type="Proteomes" id="UP000521943">
    <property type="component" value="Unassembled WGS sequence"/>
</dbReference>
<proteinExistence type="predicted"/>
<protein>
    <submittedName>
        <fullName evidence="1">Uncharacterized protein</fullName>
    </submittedName>
</protein>
<organism evidence="1 2">
    <name type="scientific">Ephemerocybe angulata</name>
    <dbReference type="NCBI Taxonomy" id="980116"/>
    <lineage>
        <taxon>Eukaryota</taxon>
        <taxon>Fungi</taxon>
        <taxon>Dikarya</taxon>
        <taxon>Basidiomycota</taxon>
        <taxon>Agaricomycotina</taxon>
        <taxon>Agaricomycetes</taxon>
        <taxon>Agaricomycetidae</taxon>
        <taxon>Agaricales</taxon>
        <taxon>Agaricineae</taxon>
        <taxon>Psathyrellaceae</taxon>
        <taxon>Ephemerocybe</taxon>
    </lineage>
</organism>
<evidence type="ECO:0000313" key="1">
    <source>
        <dbReference type="EMBL" id="KAF6753730.1"/>
    </source>
</evidence>
<accession>A0A8H6HVN9</accession>